<keyword evidence="2" id="KW-0808">Transferase</keyword>
<feature type="non-terminal residue" evidence="2">
    <location>
        <position position="1"/>
    </location>
</feature>
<dbReference type="EC" id="2.4.1.25" evidence="2"/>
<evidence type="ECO:0000313" key="2">
    <source>
        <dbReference type="EMBL" id="CAA9232026.1"/>
    </source>
</evidence>
<feature type="compositionally biased region" description="Low complexity" evidence="1">
    <location>
        <begin position="348"/>
        <end position="367"/>
    </location>
</feature>
<feature type="compositionally biased region" description="Basic residues" evidence="1">
    <location>
        <begin position="130"/>
        <end position="139"/>
    </location>
</feature>
<feature type="region of interest" description="Disordered" evidence="1">
    <location>
        <begin position="270"/>
        <end position="615"/>
    </location>
</feature>
<organism evidence="2">
    <name type="scientific">uncultured Blastococcus sp</name>
    <dbReference type="NCBI Taxonomy" id="217144"/>
    <lineage>
        <taxon>Bacteria</taxon>
        <taxon>Bacillati</taxon>
        <taxon>Actinomycetota</taxon>
        <taxon>Actinomycetes</taxon>
        <taxon>Geodermatophilales</taxon>
        <taxon>Geodermatophilaceae</taxon>
        <taxon>Blastococcus</taxon>
        <taxon>environmental samples</taxon>
    </lineage>
</organism>
<feature type="compositionally biased region" description="Low complexity" evidence="1">
    <location>
        <begin position="467"/>
        <end position="481"/>
    </location>
</feature>
<name>A0A6J4HUA9_9ACTN</name>
<dbReference type="EMBL" id="CADCTN010000073">
    <property type="protein sequence ID" value="CAA9232026.1"/>
    <property type="molecule type" value="Genomic_DNA"/>
</dbReference>
<feature type="non-terminal residue" evidence="2">
    <location>
        <position position="615"/>
    </location>
</feature>
<feature type="compositionally biased region" description="Basic residues" evidence="1">
    <location>
        <begin position="338"/>
        <end position="347"/>
    </location>
</feature>
<keyword evidence="2" id="KW-0328">Glycosyltransferase</keyword>
<dbReference type="GO" id="GO:0004134">
    <property type="term" value="F:4-alpha-glucanotransferase activity"/>
    <property type="evidence" value="ECO:0007669"/>
    <property type="project" value="UniProtKB-EC"/>
</dbReference>
<dbReference type="AlphaFoldDB" id="A0A6J4HUA9"/>
<feature type="compositionally biased region" description="Basic residues" evidence="1">
    <location>
        <begin position="604"/>
        <end position="615"/>
    </location>
</feature>
<feature type="compositionally biased region" description="Low complexity" evidence="1">
    <location>
        <begin position="82"/>
        <end position="100"/>
    </location>
</feature>
<feature type="compositionally biased region" description="Basic residues" evidence="1">
    <location>
        <begin position="322"/>
        <end position="331"/>
    </location>
</feature>
<accession>A0A6J4HUA9</accession>
<feature type="compositionally biased region" description="Basic and acidic residues" evidence="1">
    <location>
        <begin position="483"/>
        <end position="503"/>
    </location>
</feature>
<feature type="compositionally biased region" description="Basic residues" evidence="1">
    <location>
        <begin position="509"/>
        <end position="519"/>
    </location>
</feature>
<proteinExistence type="predicted"/>
<reference evidence="2" key="1">
    <citation type="submission" date="2020-02" db="EMBL/GenBank/DDBJ databases">
        <authorList>
            <person name="Meier V. D."/>
        </authorList>
    </citation>
    <scope>NUCLEOTIDE SEQUENCE</scope>
    <source>
        <strain evidence="2">AVDCRST_MAG52</strain>
    </source>
</reference>
<gene>
    <name evidence="2" type="ORF">AVDCRST_MAG52-1029</name>
</gene>
<sequence length="615" mass="65110">DTDTDHRRVGHRRQLAGRTGRGARGRPGHHRPVARGHRPATGRPGGAGADRGPARRRAGGRGGRRRLRGRRGPPRRRRAARRLPAGLPLAAVARGAPPAADRLSRPVLAPRRPRLGLGGAALRRPQPRQLGHRRPRRPARPPPDGRRPGRRFPADQPAARGAPHRRAGGEPVPAGHPALPQPRLPAGLRGPGGGRRRPRGGRRPGAVGRLAHRPRRRLGPQARGADADLLRPRRRGGVRALAGGAWADPAGLGDVGGGRRGARRRLAHLARAAAPSGEPGAGRLRAAARRRRGFPRLAAVGPGPAVHRRHRGHDGHPGPADRRRRRRRRRLGVAGRARGGRQRRRPAGRLQQPGPGLGLPAADPVAAARRRLRAVHPVDPGHHRGRRWSADRPRHGPVPAVVGPVGRPGDRRHGRRRGLRALSVRGPAEHRRAGEPPGAGPRRRGGPRHRRGRRPGGHGRARDALLPAALVRGRRPGAVARGGDGRDHHPRPADGGRPVDRGGRGGAARVRHRVRRGARARPDVAARPAPRAGGGRVGRGSGGAGARTAGRGTVDPAVGHAGRRPWRAAPAQHAGDGRPAQLVAAAPRARGGPGRPPPAAAGGRHPRRGRARGRL</sequence>
<evidence type="ECO:0000256" key="1">
    <source>
        <dbReference type="SAM" id="MobiDB-lite"/>
    </source>
</evidence>
<feature type="region of interest" description="Disordered" evidence="1">
    <location>
        <begin position="1"/>
        <end position="234"/>
    </location>
</feature>
<feature type="compositionally biased region" description="Basic residues" evidence="1">
    <location>
        <begin position="8"/>
        <end position="40"/>
    </location>
</feature>
<protein>
    <submittedName>
        <fullName evidence="2">GH77</fullName>
        <ecNumber evidence="2">2.4.1.25</ecNumber>
    </submittedName>
</protein>
<feature type="region of interest" description="Disordered" evidence="1">
    <location>
        <begin position="244"/>
        <end position="263"/>
    </location>
</feature>
<feature type="compositionally biased region" description="Basic residues" evidence="1">
    <location>
        <begin position="54"/>
        <end position="81"/>
    </location>
</feature>
<feature type="compositionally biased region" description="Basic residues" evidence="1">
    <location>
        <begin position="410"/>
        <end position="419"/>
    </location>
</feature>
<feature type="compositionally biased region" description="Gly residues" evidence="1">
    <location>
        <begin position="532"/>
        <end position="545"/>
    </location>
</feature>
<feature type="compositionally biased region" description="Basic residues" evidence="1">
    <location>
        <begin position="441"/>
        <end position="459"/>
    </location>
</feature>
<feature type="compositionally biased region" description="Low complexity" evidence="1">
    <location>
        <begin position="397"/>
        <end position="407"/>
    </location>
</feature>